<feature type="compositionally biased region" description="Polar residues" evidence="1">
    <location>
        <begin position="127"/>
        <end position="140"/>
    </location>
</feature>
<dbReference type="Proteomes" id="UP000325313">
    <property type="component" value="Unassembled WGS sequence"/>
</dbReference>
<evidence type="ECO:0000313" key="5">
    <source>
        <dbReference type="Proteomes" id="UP000325313"/>
    </source>
</evidence>
<sequence>MNPRDVLSYVSRVLVWWYLTTIPSTFPMNLDLKWGELPLDELETSSTLLEKLVGLTSPLHTGLTPPKLDQTGEYIQVRPLHQTEPHSGCFFDWKPKSGILQDSSSDPEPQEASKKHKYDDVRLPGACSTSSPEASRSNNKFIFSSDRIQPAYNQLQSSEESDLYPSLKRRKGHFKEVSESVGATNIAQQVSKTNIMTEHENVKVQRKIKHPACLERKGLIIEPLLQEFFSYFQLKIGLTTYDYSYTSSKNDLPLVVCNYIFTTQQKRHIILNYQLLIGWIYELHEKVLNHFNIPIHTYKKHHRKFFEWLQNQILFPSGNVENQFFDAIWRSYMGSDSAPLNSLLGTSREILIRYFSIKEHRSENVVKSASDLLASYFSQNKVDYSSVSHFSGNIQEPQSMEMIPKFQQTFSFISKMKLEEYIFEKRKVELKSINPNVSPLIPCLLYFRAEYDRVGRVVGRFQRKAAFTRTYHPKFPISLTFQTKTNGWGCLRILKEEKSIIPESIIKYKFDNLAKVLDRIYIQFLKESGGSIEDLQKMRENILNWLARLVFNPTHSIPILGVVPVDASIAPWDKEASNNSFGYIQVRLMEYLSAAQTSQSLRRISTYLISTWESINQKTKPHTE</sequence>
<evidence type="ECO:0000256" key="1">
    <source>
        <dbReference type="SAM" id="MobiDB-lite"/>
    </source>
</evidence>
<comment type="caution">
    <text evidence="2">The sequence shown here is derived from an EMBL/GenBank/DDBJ whole genome shotgun (WGS) entry which is preliminary data.</text>
</comment>
<evidence type="ECO:0000313" key="3">
    <source>
        <dbReference type="EMBL" id="KAA1136298.1"/>
    </source>
</evidence>
<feature type="region of interest" description="Disordered" evidence="1">
    <location>
        <begin position="100"/>
        <end position="140"/>
    </location>
</feature>
<name>A0A5B0PL24_PUCGR</name>
<evidence type="ECO:0000313" key="4">
    <source>
        <dbReference type="Proteomes" id="UP000324748"/>
    </source>
</evidence>
<organism evidence="2 4">
    <name type="scientific">Puccinia graminis f. sp. tritici</name>
    <dbReference type="NCBI Taxonomy" id="56615"/>
    <lineage>
        <taxon>Eukaryota</taxon>
        <taxon>Fungi</taxon>
        <taxon>Dikarya</taxon>
        <taxon>Basidiomycota</taxon>
        <taxon>Pucciniomycotina</taxon>
        <taxon>Pucciniomycetes</taxon>
        <taxon>Pucciniales</taxon>
        <taxon>Pucciniaceae</taxon>
        <taxon>Puccinia</taxon>
    </lineage>
</organism>
<dbReference type="AlphaFoldDB" id="A0A5B0PL24"/>
<feature type="compositionally biased region" description="Basic and acidic residues" evidence="1">
    <location>
        <begin position="111"/>
        <end position="122"/>
    </location>
</feature>
<reference evidence="4 5" key="1">
    <citation type="submission" date="2019-05" db="EMBL/GenBank/DDBJ databases">
        <title>Emergence of the Ug99 lineage of the wheat stem rust pathogen through somatic hybridization.</title>
        <authorList>
            <person name="Li F."/>
            <person name="Upadhyaya N.M."/>
            <person name="Sperschneider J."/>
            <person name="Matny O."/>
            <person name="Nguyen-Phuc H."/>
            <person name="Mago R."/>
            <person name="Raley C."/>
            <person name="Miller M.E."/>
            <person name="Silverstein K.A.T."/>
            <person name="Henningsen E."/>
            <person name="Hirsch C.D."/>
            <person name="Visser B."/>
            <person name="Pretorius Z.A."/>
            <person name="Steffenson B.J."/>
            <person name="Schwessinger B."/>
            <person name="Dodds P.N."/>
            <person name="Figueroa M."/>
        </authorList>
    </citation>
    <scope>NUCLEOTIDE SEQUENCE [LARGE SCALE GENOMIC DNA]</scope>
    <source>
        <strain evidence="2">21-0</strain>
        <strain evidence="3 5">Ug99</strain>
    </source>
</reference>
<dbReference type="EMBL" id="VDEP01000035">
    <property type="protein sequence ID" value="KAA1136298.1"/>
    <property type="molecule type" value="Genomic_DNA"/>
</dbReference>
<protein>
    <submittedName>
        <fullName evidence="2">Uncharacterized protein</fullName>
    </submittedName>
</protein>
<dbReference type="EMBL" id="VSWC01000053">
    <property type="protein sequence ID" value="KAA1101673.1"/>
    <property type="molecule type" value="Genomic_DNA"/>
</dbReference>
<evidence type="ECO:0000313" key="2">
    <source>
        <dbReference type="EMBL" id="KAA1101673.1"/>
    </source>
</evidence>
<proteinExistence type="predicted"/>
<gene>
    <name evidence="2" type="ORF">PGT21_027418</name>
    <name evidence="3" type="ORF">PGTUg99_021102</name>
</gene>
<dbReference type="Proteomes" id="UP000324748">
    <property type="component" value="Unassembled WGS sequence"/>
</dbReference>
<accession>A0A5B0PL24</accession>
<keyword evidence="4" id="KW-1185">Reference proteome</keyword>